<dbReference type="Proteomes" id="UP001153365">
    <property type="component" value="Unassembled WGS sequence"/>
</dbReference>
<feature type="domain" description="Piwi" evidence="1">
    <location>
        <begin position="10"/>
        <end position="103"/>
    </location>
</feature>
<evidence type="ECO:0000313" key="2">
    <source>
        <dbReference type="EMBL" id="CAH7690882.1"/>
    </source>
</evidence>
<dbReference type="EMBL" id="CALTRL010006422">
    <property type="protein sequence ID" value="CAH7690882.1"/>
    <property type="molecule type" value="Genomic_DNA"/>
</dbReference>
<dbReference type="Gene3D" id="3.30.420.10">
    <property type="entry name" value="Ribonuclease H-like superfamily/Ribonuclease H"/>
    <property type="match status" value="1"/>
</dbReference>
<accession>A0AAV0BTG9</accession>
<comment type="caution">
    <text evidence="2">The sequence shown here is derived from an EMBL/GenBank/DDBJ whole genome shotgun (WGS) entry which is preliminary data.</text>
</comment>
<proteinExistence type="predicted"/>
<protein>
    <submittedName>
        <fullName evidence="2">Piwi domain-domain-containing protein</fullName>
    </submittedName>
</protein>
<evidence type="ECO:0000313" key="3">
    <source>
        <dbReference type="Proteomes" id="UP001153365"/>
    </source>
</evidence>
<dbReference type="InterPro" id="IPR003165">
    <property type="entry name" value="Piwi"/>
</dbReference>
<dbReference type="InterPro" id="IPR012337">
    <property type="entry name" value="RNaseH-like_sf"/>
</dbReference>
<sequence>MDSPVCQIRFECRPSDTDRSGISQPGTIVDKFIGDPFLYNFFIQSQASLIGTSCPSRYIVLKDEIIHTVDDLQNIANLVSSGFQRATKSVEIATPTYYANLVATSAKKWDMSDANGSTVFTTNSGAQTPVKRQNEFYYFRIGLMR</sequence>
<dbReference type="PANTHER" id="PTHR22891">
    <property type="entry name" value="EUKARYOTIC TRANSLATION INITIATION FACTOR 2C"/>
    <property type="match status" value="1"/>
</dbReference>
<dbReference type="Pfam" id="PF02171">
    <property type="entry name" value="Piwi"/>
    <property type="match status" value="1"/>
</dbReference>
<organism evidence="2 3">
    <name type="scientific">Phakopsora pachyrhizi</name>
    <name type="common">Asian soybean rust disease fungus</name>
    <dbReference type="NCBI Taxonomy" id="170000"/>
    <lineage>
        <taxon>Eukaryota</taxon>
        <taxon>Fungi</taxon>
        <taxon>Dikarya</taxon>
        <taxon>Basidiomycota</taxon>
        <taxon>Pucciniomycotina</taxon>
        <taxon>Pucciniomycetes</taxon>
        <taxon>Pucciniales</taxon>
        <taxon>Phakopsoraceae</taxon>
        <taxon>Phakopsora</taxon>
    </lineage>
</organism>
<reference evidence="2" key="1">
    <citation type="submission" date="2022-06" db="EMBL/GenBank/DDBJ databases">
        <authorList>
            <consortium name="SYNGENTA / RWTH Aachen University"/>
        </authorList>
    </citation>
    <scope>NUCLEOTIDE SEQUENCE</scope>
</reference>
<keyword evidence="3" id="KW-1185">Reference proteome</keyword>
<gene>
    <name evidence="2" type="ORF">PPACK8108_LOCUS26342</name>
</gene>
<name>A0AAV0BTG9_PHAPC</name>
<dbReference type="PROSITE" id="PS50822">
    <property type="entry name" value="PIWI"/>
    <property type="match status" value="1"/>
</dbReference>
<evidence type="ECO:0000259" key="1">
    <source>
        <dbReference type="PROSITE" id="PS50822"/>
    </source>
</evidence>
<dbReference type="AlphaFoldDB" id="A0AAV0BTG9"/>
<dbReference type="InterPro" id="IPR036397">
    <property type="entry name" value="RNaseH_sf"/>
</dbReference>
<dbReference type="GO" id="GO:0003676">
    <property type="term" value="F:nucleic acid binding"/>
    <property type="evidence" value="ECO:0007669"/>
    <property type="project" value="InterPro"/>
</dbReference>
<dbReference type="SUPFAM" id="SSF53098">
    <property type="entry name" value="Ribonuclease H-like"/>
    <property type="match status" value="1"/>
</dbReference>